<dbReference type="InterPro" id="IPR050523">
    <property type="entry name" value="AKR_Detox_Biosynth"/>
</dbReference>
<dbReference type="InterPro" id="IPR036812">
    <property type="entry name" value="NAD(P)_OxRdtase_dom_sf"/>
</dbReference>
<reference evidence="2 3" key="1">
    <citation type="submission" date="2019-06" db="EMBL/GenBank/DDBJ databases">
        <title>Sequencing the genomes of 1000 actinobacteria strains.</title>
        <authorList>
            <person name="Klenk H.-P."/>
        </authorList>
    </citation>
    <scope>NUCLEOTIDE SEQUENCE [LARGE SCALE GENOMIC DNA]</scope>
    <source>
        <strain evidence="2 3">DSM 26477</strain>
    </source>
</reference>
<accession>A0A542YK07</accession>
<evidence type="ECO:0000313" key="2">
    <source>
        <dbReference type="EMBL" id="TQL48391.1"/>
    </source>
</evidence>
<evidence type="ECO:0000259" key="1">
    <source>
        <dbReference type="Pfam" id="PF00248"/>
    </source>
</evidence>
<proteinExistence type="predicted"/>
<dbReference type="PANTHER" id="PTHR43364">
    <property type="entry name" value="NADH-SPECIFIC METHYLGLYOXAL REDUCTASE-RELATED"/>
    <property type="match status" value="1"/>
</dbReference>
<dbReference type="PANTHER" id="PTHR43364:SF6">
    <property type="entry name" value="OXIDOREDUCTASE-RELATED"/>
    <property type="match status" value="1"/>
</dbReference>
<organism evidence="2 3">
    <name type="scientific">Homoserinimonas aerilata</name>
    <dbReference type="NCBI Taxonomy" id="1162970"/>
    <lineage>
        <taxon>Bacteria</taxon>
        <taxon>Bacillati</taxon>
        <taxon>Actinomycetota</taxon>
        <taxon>Actinomycetes</taxon>
        <taxon>Micrococcales</taxon>
        <taxon>Microbacteriaceae</taxon>
        <taxon>Homoserinimonas</taxon>
    </lineage>
</organism>
<dbReference type="SUPFAM" id="SSF51430">
    <property type="entry name" value="NAD(P)-linked oxidoreductase"/>
    <property type="match status" value="1"/>
</dbReference>
<sequence>MRIRPYAFCMRQVGDTGVMVAPVGIDGGVFGWTSGASATSRALDSFADAGGNLVCTADHYAGGRSEVMIGSWLATLADRSKAVVSTTIGRHPDALGLGSREVVRAAEGSLRRLGTDYIDFLTLDGGGDAPDVPIDDTLEALDMLRRSGKVRHVAVTGHSVARIRAIDARAEEAVYPSVSAIVQQYSLMQRSVFERDLAPLAAELGAGVFAQFPLAHGFLTGDFRDRSASVDAPGAEEAVAHVGRRGSRVLAAMEGVAAEHGTSLACVAVAWTISRPGVTAAVVVPRSVDELLGAFDARGLSLTRQQVAMLDKASE</sequence>
<comment type="caution">
    <text evidence="2">The sequence shown here is derived from an EMBL/GenBank/DDBJ whole genome shotgun (WGS) entry which is preliminary data.</text>
</comment>
<keyword evidence="3" id="KW-1185">Reference proteome</keyword>
<feature type="domain" description="NADP-dependent oxidoreductase" evidence="1">
    <location>
        <begin position="39"/>
        <end position="314"/>
    </location>
</feature>
<dbReference type="InterPro" id="IPR023210">
    <property type="entry name" value="NADP_OxRdtase_dom"/>
</dbReference>
<dbReference type="Pfam" id="PF00248">
    <property type="entry name" value="Aldo_ket_red"/>
    <property type="match status" value="1"/>
</dbReference>
<dbReference type="Gene3D" id="3.20.20.100">
    <property type="entry name" value="NADP-dependent oxidoreductase domain"/>
    <property type="match status" value="1"/>
</dbReference>
<dbReference type="AlphaFoldDB" id="A0A542YK07"/>
<protein>
    <submittedName>
        <fullName evidence="2">Aryl-alcohol dehydrogenase-like predicted oxidoreductase</fullName>
    </submittedName>
</protein>
<dbReference type="Proteomes" id="UP000317998">
    <property type="component" value="Unassembled WGS sequence"/>
</dbReference>
<name>A0A542YK07_9MICO</name>
<dbReference type="OrthoDB" id="9768793at2"/>
<dbReference type="GO" id="GO:0005829">
    <property type="term" value="C:cytosol"/>
    <property type="evidence" value="ECO:0007669"/>
    <property type="project" value="TreeGrafter"/>
</dbReference>
<dbReference type="EMBL" id="VFOM01000001">
    <property type="protein sequence ID" value="TQL48391.1"/>
    <property type="molecule type" value="Genomic_DNA"/>
</dbReference>
<evidence type="ECO:0000313" key="3">
    <source>
        <dbReference type="Proteomes" id="UP000317998"/>
    </source>
</evidence>
<gene>
    <name evidence="2" type="ORF">FB562_1485</name>
</gene>